<comment type="caution">
    <text evidence="1">The sequence shown here is derived from an EMBL/GenBank/DDBJ whole genome shotgun (WGS) entry which is preliminary data.</text>
</comment>
<reference evidence="1" key="1">
    <citation type="submission" date="2023-10" db="EMBL/GenBank/DDBJ databases">
        <title>Genome assembly of Pristionchus species.</title>
        <authorList>
            <person name="Yoshida K."/>
            <person name="Sommer R.J."/>
        </authorList>
    </citation>
    <scope>NUCLEOTIDE SEQUENCE</scope>
    <source>
        <strain evidence="1">RS5133</strain>
    </source>
</reference>
<feature type="non-terminal residue" evidence="1">
    <location>
        <position position="1"/>
    </location>
</feature>
<gene>
    <name evidence="1" type="ORF">PFISCL1PPCAC_1901</name>
</gene>
<evidence type="ECO:0000313" key="1">
    <source>
        <dbReference type="EMBL" id="GMT10604.1"/>
    </source>
</evidence>
<dbReference type="PROSITE" id="PS50092">
    <property type="entry name" value="TSP1"/>
    <property type="match status" value="1"/>
</dbReference>
<sequence length="221" mass="23779">KFIEAKRETETKELLKRKAHLTPVLAALNSPSSCKWGAWVDVDSECSEKCGMCGVKIGARRSCEPIGCTCSGPSVRYEDCGEGICARQDKPCCGAYTNSTVSGVPTCIDAVADVIEKRPARRSHETISTTPRKSHLSTSTCRGIWSPFSPSSISSCDGSCGLCGHRVVAERRCIPEGCQCDGSNKLHERCGEKPCWALQNSCCPGASIVLVDGKRICKEDN</sequence>
<organism evidence="1 2">
    <name type="scientific">Pristionchus fissidentatus</name>
    <dbReference type="NCBI Taxonomy" id="1538716"/>
    <lineage>
        <taxon>Eukaryota</taxon>
        <taxon>Metazoa</taxon>
        <taxon>Ecdysozoa</taxon>
        <taxon>Nematoda</taxon>
        <taxon>Chromadorea</taxon>
        <taxon>Rhabditida</taxon>
        <taxon>Rhabditina</taxon>
        <taxon>Diplogasteromorpha</taxon>
        <taxon>Diplogasteroidea</taxon>
        <taxon>Neodiplogasteridae</taxon>
        <taxon>Pristionchus</taxon>
    </lineage>
</organism>
<proteinExistence type="predicted"/>
<dbReference type="InterPro" id="IPR000884">
    <property type="entry name" value="TSP1_rpt"/>
</dbReference>
<name>A0AAV5UW93_9BILA</name>
<dbReference type="Proteomes" id="UP001432322">
    <property type="component" value="Unassembled WGS sequence"/>
</dbReference>
<dbReference type="PANTHER" id="PTHR31507:SF3">
    <property type="entry name" value="TIL DOMAIN-CONTAINING PROTEIN"/>
    <property type="match status" value="1"/>
</dbReference>
<keyword evidence="2" id="KW-1185">Reference proteome</keyword>
<protein>
    <submittedName>
        <fullName evidence="1">Uncharacterized protein</fullName>
    </submittedName>
</protein>
<dbReference type="PANTHER" id="PTHR31507">
    <property type="entry name" value="PROTEIN CBG15923"/>
    <property type="match status" value="1"/>
</dbReference>
<evidence type="ECO:0000313" key="2">
    <source>
        <dbReference type="Proteomes" id="UP001432322"/>
    </source>
</evidence>
<dbReference type="EMBL" id="BTSY01000001">
    <property type="protein sequence ID" value="GMT10604.1"/>
    <property type="molecule type" value="Genomic_DNA"/>
</dbReference>
<dbReference type="AlphaFoldDB" id="A0AAV5UW93"/>
<accession>A0AAV5UW93</accession>